<reference evidence="1 2" key="1">
    <citation type="submission" date="2016-10" db="EMBL/GenBank/DDBJ databases">
        <title>Draft genome sequences of four alkaliphilic bacteria belonging to the Anaerobacillus genus.</title>
        <authorList>
            <person name="Bassil N.M."/>
            <person name="Lloyd J.R."/>
        </authorList>
    </citation>
    <scope>NUCLEOTIDE SEQUENCE [LARGE SCALE GENOMIC DNA]</scope>
    <source>
        <strain evidence="1 2">DSM 18345</strain>
    </source>
</reference>
<keyword evidence="2" id="KW-1185">Reference proteome</keyword>
<protein>
    <submittedName>
        <fullName evidence="1">Uncharacterized protein</fullName>
    </submittedName>
</protein>
<dbReference type="Proteomes" id="UP000179524">
    <property type="component" value="Unassembled WGS sequence"/>
</dbReference>
<accession>A0A1S2LMD4</accession>
<comment type="caution">
    <text evidence="1">The sequence shown here is derived from an EMBL/GenBank/DDBJ whole genome shotgun (WGS) entry which is preliminary data.</text>
</comment>
<sequence>MVCSEDACVLTLEVPANISCEATITGSIFCGGDPVSGADISFSSFPNIVTFSPNPVVSLANGTFSTTVTVPENTPFTSVLITATTTVNGQTVSTHVGTNVECPGPDECPCKFRIGIQGNSAPTTVNITQQGVPSTLAGTINVTAVQCFITAPMCNPAVDNFNITFGSGGTTINFIQGRRIHIDCTANTARVHGTAMASGNLFSGIFDVEIILTLLPGDTGTWQINASDLFGNTFTTTFTATLNPLTFVGDCNQQP</sequence>
<proteinExistence type="predicted"/>
<dbReference type="AlphaFoldDB" id="A0A1S2LMD4"/>
<name>A0A1S2LMD4_9BACI</name>
<evidence type="ECO:0000313" key="1">
    <source>
        <dbReference type="EMBL" id="OIJ12585.1"/>
    </source>
</evidence>
<organism evidence="1 2">
    <name type="scientific">Anaerobacillus alkalilacustris</name>
    <dbReference type="NCBI Taxonomy" id="393763"/>
    <lineage>
        <taxon>Bacteria</taxon>
        <taxon>Bacillati</taxon>
        <taxon>Bacillota</taxon>
        <taxon>Bacilli</taxon>
        <taxon>Bacillales</taxon>
        <taxon>Bacillaceae</taxon>
        <taxon>Anaerobacillus</taxon>
    </lineage>
</organism>
<gene>
    <name evidence="1" type="ORF">BKP37_13030</name>
</gene>
<dbReference type="EMBL" id="MLQR01000031">
    <property type="protein sequence ID" value="OIJ12585.1"/>
    <property type="molecule type" value="Genomic_DNA"/>
</dbReference>
<evidence type="ECO:0000313" key="2">
    <source>
        <dbReference type="Proteomes" id="UP000179524"/>
    </source>
</evidence>
<dbReference type="OrthoDB" id="2960523at2"/>